<comment type="caution">
    <text evidence="4">The sequence shown here is derived from an EMBL/GenBank/DDBJ whole genome shotgun (WGS) entry which is preliminary data.</text>
</comment>
<feature type="domain" description="VWFA" evidence="3">
    <location>
        <begin position="261"/>
        <end position="439"/>
    </location>
</feature>
<evidence type="ECO:0000259" key="3">
    <source>
        <dbReference type="PROSITE" id="PS50234"/>
    </source>
</evidence>
<feature type="chain" id="PRO_5015125226" description="VWFA domain-containing protein" evidence="2">
    <location>
        <begin position="40"/>
        <end position="630"/>
    </location>
</feature>
<protein>
    <recommendedName>
        <fullName evidence="3">VWFA domain-containing protein</fullName>
    </recommendedName>
</protein>
<keyword evidence="5" id="KW-1185">Reference proteome</keyword>
<feature type="compositionally biased region" description="Pro residues" evidence="1">
    <location>
        <begin position="87"/>
        <end position="109"/>
    </location>
</feature>
<dbReference type="SUPFAM" id="SSF101447">
    <property type="entry name" value="Formin homology 2 domain (FH2 domain)"/>
    <property type="match status" value="1"/>
</dbReference>
<dbReference type="PANTHER" id="PTHR10166:SF37">
    <property type="entry name" value="STOLID, ISOFORM H"/>
    <property type="match status" value="1"/>
</dbReference>
<organism evidence="4 5">
    <name type="scientific">Candidatus Phycosocius bacilliformis</name>
    <dbReference type="NCBI Taxonomy" id="1445552"/>
    <lineage>
        <taxon>Bacteria</taxon>
        <taxon>Pseudomonadati</taxon>
        <taxon>Pseudomonadota</taxon>
        <taxon>Alphaproteobacteria</taxon>
        <taxon>Caulobacterales</taxon>
        <taxon>Caulobacterales incertae sedis</taxon>
        <taxon>Candidatus Phycosocius</taxon>
    </lineage>
</organism>
<feature type="region of interest" description="Disordered" evidence="1">
    <location>
        <begin position="46"/>
        <end position="110"/>
    </location>
</feature>
<sequence>MTLKSNPLYHRLSRQTYLGRQVVAMLSISALLAGCVANAAPVAGLGGRAPSPSDVTNYQCPQTDREGADRYHRQNRRHLAMPTSGYPTPPPPLAPPSPPPPPPPPPPPSLAALAEVAPATSRAAQSKIGLSATMPSVVVTGTRVAGGQMERSTERYPAAAINPVKQTAESPVSTFAMEVDTASYANARRFVRDGSLPPADAVRVEEFLNYFDYGYAKPQDKSAPFATQVVVTPSPWAESKQIVHIGLSGYDIPRRERPPLNLTLLMDVSGSMMPEDRLPLAKRALALMAPNLNQRDRVSMVVYAGAAGVVLNPTPGNQTRDIVCALEALEAGGSTAGGEGIRLAYDLAARNFNPRGVNRVILMTDGDFNVGITDPRALKNYVADQRKKGIYLSIFGFGRGNYNDEMMQSLAQNGNGTAAYIDTMQEARKVFDNQIQGTLFPIADDVKAQVEFNPARVKEWRLIGYETRALNREDFNNDAVDAGEIGAGHQVTALYEITPVGAPGSVDPLRYGAAPGSEATTKSDELGLLRLRYKLPGEDKSRLIERPITVKDEATSLAAAPESTRFALSVAGYAQLLRQDPWIGSGFGFADVARLARSAKGEDAFGLRAEFIELVDRAQGLERLPGSNRE</sequence>
<dbReference type="InterPro" id="IPR051173">
    <property type="entry name" value="Ca_channel_alpha-2/delta"/>
</dbReference>
<accession>A0A2P2EE13</accession>
<evidence type="ECO:0000313" key="4">
    <source>
        <dbReference type="EMBL" id="GBF59298.1"/>
    </source>
</evidence>
<feature type="compositionally biased region" description="Basic and acidic residues" evidence="1">
    <location>
        <begin position="63"/>
        <end position="72"/>
    </location>
</feature>
<dbReference type="Gene3D" id="3.40.50.410">
    <property type="entry name" value="von Willebrand factor, type A domain"/>
    <property type="match status" value="1"/>
</dbReference>
<dbReference type="Pfam" id="PF12450">
    <property type="entry name" value="vWF_A"/>
    <property type="match status" value="1"/>
</dbReference>
<dbReference type="SMART" id="SM00327">
    <property type="entry name" value="VWA"/>
    <property type="match status" value="1"/>
</dbReference>
<dbReference type="AlphaFoldDB" id="A0A2P2EE13"/>
<name>A0A2P2EE13_9PROT</name>
<dbReference type="PANTHER" id="PTHR10166">
    <property type="entry name" value="VOLTAGE-DEPENDENT CALCIUM CHANNEL SUBUNIT ALPHA-2/DELTA-RELATED"/>
    <property type="match status" value="1"/>
</dbReference>
<keyword evidence="2" id="KW-0732">Signal</keyword>
<dbReference type="InterPro" id="IPR021908">
    <property type="entry name" value="YfbK_C"/>
</dbReference>
<dbReference type="Proteomes" id="UP000245086">
    <property type="component" value="Unassembled WGS sequence"/>
</dbReference>
<dbReference type="RefSeq" id="WP_238165048.1">
    <property type="nucleotide sequence ID" value="NZ_BFBR01000012.1"/>
</dbReference>
<dbReference type="SUPFAM" id="SSF53300">
    <property type="entry name" value="vWA-like"/>
    <property type="match status" value="1"/>
</dbReference>
<gene>
    <name evidence="4" type="ORF">PbB2_02992</name>
</gene>
<proteinExistence type="predicted"/>
<dbReference type="InterPro" id="IPR022156">
    <property type="entry name" value="Uncharacterised_YfbK_N"/>
</dbReference>
<dbReference type="PROSITE" id="PS51257">
    <property type="entry name" value="PROKAR_LIPOPROTEIN"/>
    <property type="match status" value="1"/>
</dbReference>
<reference evidence="4 5" key="1">
    <citation type="journal article" date="2018" name="Genome Announc.">
        <title>Draft Genome Sequence of "Candidatus Phycosocius bacilliformis," an Alphaproteobacterial Ectosymbiont of the Hydrocarbon-Producing Green Alga Botryococcus braunii.</title>
        <authorList>
            <person name="Tanabe Y."/>
            <person name="Yamaguchi H."/>
            <person name="Watanabe M.M."/>
        </authorList>
    </citation>
    <scope>NUCLEOTIDE SEQUENCE [LARGE SCALE GENOMIC DNA]</scope>
    <source>
        <strain evidence="4 5">BOTRYCO-2</strain>
    </source>
</reference>
<feature type="compositionally biased region" description="Polar residues" evidence="1">
    <location>
        <begin position="53"/>
        <end position="62"/>
    </location>
</feature>
<dbReference type="Pfam" id="PF00092">
    <property type="entry name" value="VWA"/>
    <property type="match status" value="1"/>
</dbReference>
<dbReference type="InterPro" id="IPR036465">
    <property type="entry name" value="vWFA_dom_sf"/>
</dbReference>
<dbReference type="PROSITE" id="PS50234">
    <property type="entry name" value="VWFA"/>
    <property type="match status" value="1"/>
</dbReference>
<dbReference type="Pfam" id="PF12034">
    <property type="entry name" value="YfbK_C"/>
    <property type="match status" value="1"/>
</dbReference>
<dbReference type="EMBL" id="BFBR01000012">
    <property type="protein sequence ID" value="GBF59298.1"/>
    <property type="molecule type" value="Genomic_DNA"/>
</dbReference>
<evidence type="ECO:0000313" key="5">
    <source>
        <dbReference type="Proteomes" id="UP000245086"/>
    </source>
</evidence>
<evidence type="ECO:0000256" key="1">
    <source>
        <dbReference type="SAM" id="MobiDB-lite"/>
    </source>
</evidence>
<dbReference type="InterPro" id="IPR002035">
    <property type="entry name" value="VWF_A"/>
</dbReference>
<feature type="signal peptide" evidence="2">
    <location>
        <begin position="1"/>
        <end position="39"/>
    </location>
</feature>
<evidence type="ECO:0000256" key="2">
    <source>
        <dbReference type="SAM" id="SignalP"/>
    </source>
</evidence>
<dbReference type="CDD" id="cd01465">
    <property type="entry name" value="vWA_subgroup"/>
    <property type="match status" value="1"/>
</dbReference>